<dbReference type="OrthoDB" id="34429at2157"/>
<dbReference type="EMBL" id="CP001742">
    <property type="protein sequence ID" value="ADL19003.1"/>
    <property type="molecule type" value="Genomic_DNA"/>
</dbReference>
<reference evidence="3 4" key="1">
    <citation type="journal article" date="2010" name="Appl. Environ. Microbiol.">
        <title>The genome sequence of the crenarchaeon Acidilobus saccharovorans supports a new order, Acidilobales, and suggests an important ecological role in terrestrial acidic hot springs.</title>
        <authorList>
            <person name="Mardanov A.V."/>
            <person name="Svetlitchnyi V.A."/>
            <person name="Beletsky A.V."/>
            <person name="Prokofeva M.I."/>
            <person name="Bonch-Osmolovskaya E.A."/>
            <person name="Ravin N.V."/>
            <person name="Skryabin K.G."/>
        </authorList>
    </citation>
    <scope>NUCLEOTIDE SEQUENCE [LARGE SCALE GENOMIC DNA]</scope>
    <source>
        <strain evidence="4">DSM 16705 / JCM 18335 / VKM B-2471 / 345-15</strain>
    </source>
</reference>
<keyword evidence="1" id="KW-0456">Lyase</keyword>
<dbReference type="GeneID" id="9498829"/>
<accession>D9Q115</accession>
<dbReference type="PANTHER" id="PTHR21240:SF19">
    <property type="entry name" value="CATALYTIC_ HYDROLASE"/>
    <property type="match status" value="1"/>
</dbReference>
<organism evidence="3 4">
    <name type="scientific">Acidilobus saccharovorans (strain DSM 16705 / JCM 18335 / VKM B-2471 / 345-15)</name>
    <dbReference type="NCBI Taxonomy" id="666510"/>
    <lineage>
        <taxon>Archaea</taxon>
        <taxon>Thermoproteota</taxon>
        <taxon>Thermoprotei</taxon>
        <taxon>Acidilobales</taxon>
        <taxon>Acidilobaceae</taxon>
        <taxon>Acidilobus</taxon>
    </lineage>
</organism>
<evidence type="ECO:0000256" key="1">
    <source>
        <dbReference type="ARBA" id="ARBA00023239"/>
    </source>
</evidence>
<dbReference type="RefSeq" id="WP_013266515.1">
    <property type="nucleotide sequence ID" value="NC_014374.1"/>
</dbReference>
<dbReference type="Pfam" id="PF04909">
    <property type="entry name" value="Amidohydro_2"/>
    <property type="match status" value="1"/>
</dbReference>
<dbReference type="eggNOG" id="arCOG01931">
    <property type="taxonomic scope" value="Archaea"/>
</dbReference>
<dbReference type="Proteomes" id="UP000000346">
    <property type="component" value="Chromosome"/>
</dbReference>
<dbReference type="GO" id="GO:0016831">
    <property type="term" value="F:carboxy-lyase activity"/>
    <property type="evidence" value="ECO:0007669"/>
    <property type="project" value="InterPro"/>
</dbReference>
<dbReference type="InterPro" id="IPR032465">
    <property type="entry name" value="ACMSD"/>
</dbReference>
<dbReference type="SUPFAM" id="SSF51556">
    <property type="entry name" value="Metallo-dependent hydrolases"/>
    <property type="match status" value="1"/>
</dbReference>
<evidence type="ECO:0000313" key="4">
    <source>
        <dbReference type="Proteomes" id="UP000000346"/>
    </source>
</evidence>
<dbReference type="STRING" id="666510.ASAC_0596"/>
<dbReference type="InParanoid" id="D9Q115"/>
<evidence type="ECO:0000313" key="3">
    <source>
        <dbReference type="EMBL" id="ADL19003.1"/>
    </source>
</evidence>
<feature type="domain" description="Amidohydrolase-related" evidence="2">
    <location>
        <begin position="125"/>
        <end position="277"/>
    </location>
</feature>
<keyword evidence="4" id="KW-1185">Reference proteome</keyword>
<protein>
    <submittedName>
        <fullName evidence="3">Predicted metal-dependent hydrolase of the TIM-barrel fold family</fullName>
    </submittedName>
</protein>
<dbReference type="InterPro" id="IPR006680">
    <property type="entry name" value="Amidohydro-rel"/>
</dbReference>
<dbReference type="AlphaFoldDB" id="D9Q115"/>
<dbReference type="Gene3D" id="3.20.20.140">
    <property type="entry name" value="Metal-dependent hydrolases"/>
    <property type="match status" value="1"/>
</dbReference>
<keyword evidence="3" id="KW-0378">Hydrolase</keyword>
<name>D9Q115_ACIS3</name>
<dbReference type="KEGG" id="asc:ASAC_0596"/>
<sequence>MRADVPVECVVDAHVHMPLLRERGEVNSYIRGLVESGVGGAVLLGIPPFKEILASIPLEEVKSEHERVRGLIEKLAGDIMDQLEPESLYLSAVKLSESFCSFARHSELAGVVNFPVMYPANLSLGPDELARQLEEAVSLGFRGFKVISTLFLKYLSSEQVEAVIEVAERKGVPVVVHGGCDPGIWELPRYCKYGDPSKLEPLLSRHRDATVIVAHAGGYSAIAPGVFFEEALSLARRFESVYVDTSALPPQLVPVVLRDFPAGRVLYGSDYPAVANSSLREYMEEVFMTLLASGWRGKELEGYAHGVAEEVFRASCVTPLYDGVGL</sequence>
<evidence type="ECO:0000259" key="2">
    <source>
        <dbReference type="Pfam" id="PF04909"/>
    </source>
</evidence>
<gene>
    <name evidence="3" type="ordered locus">ASAC_0596</name>
</gene>
<dbReference type="InterPro" id="IPR032466">
    <property type="entry name" value="Metal_Hydrolase"/>
</dbReference>
<proteinExistence type="predicted"/>
<dbReference type="GO" id="GO:0016787">
    <property type="term" value="F:hydrolase activity"/>
    <property type="evidence" value="ECO:0007669"/>
    <property type="project" value="UniProtKB-KW"/>
</dbReference>
<dbReference type="PANTHER" id="PTHR21240">
    <property type="entry name" value="2-AMINO-3-CARBOXYLMUCONATE-6-SEMIALDEHYDE DECARBOXYLASE"/>
    <property type="match status" value="1"/>
</dbReference>
<dbReference type="HOGENOM" id="CLU_827942_0_0_2"/>